<feature type="region of interest" description="Disordered" evidence="1">
    <location>
        <begin position="1"/>
        <end position="52"/>
    </location>
</feature>
<dbReference type="Proteomes" id="UP000321570">
    <property type="component" value="Unassembled WGS sequence"/>
</dbReference>
<evidence type="ECO:0000313" key="2">
    <source>
        <dbReference type="EMBL" id="VUZ54352.1"/>
    </source>
</evidence>
<keyword evidence="3" id="KW-1185">Reference proteome</keyword>
<gene>
    <name evidence="2" type="ORF">WMSIL1_LOCUS12399</name>
</gene>
<name>A0A564Z4J4_HYMDI</name>
<dbReference type="AlphaFoldDB" id="A0A564Z4J4"/>
<protein>
    <submittedName>
        <fullName evidence="2">Uncharacterized protein</fullName>
    </submittedName>
</protein>
<organism evidence="2 3">
    <name type="scientific">Hymenolepis diminuta</name>
    <name type="common">Rat tapeworm</name>
    <dbReference type="NCBI Taxonomy" id="6216"/>
    <lineage>
        <taxon>Eukaryota</taxon>
        <taxon>Metazoa</taxon>
        <taxon>Spiralia</taxon>
        <taxon>Lophotrochozoa</taxon>
        <taxon>Platyhelminthes</taxon>
        <taxon>Cestoda</taxon>
        <taxon>Eucestoda</taxon>
        <taxon>Cyclophyllidea</taxon>
        <taxon>Hymenolepididae</taxon>
        <taxon>Hymenolepis</taxon>
    </lineage>
</organism>
<dbReference type="EMBL" id="CABIJS010000632">
    <property type="protein sequence ID" value="VUZ54352.1"/>
    <property type="molecule type" value="Genomic_DNA"/>
</dbReference>
<evidence type="ECO:0000256" key="1">
    <source>
        <dbReference type="SAM" id="MobiDB-lite"/>
    </source>
</evidence>
<feature type="compositionally biased region" description="Pro residues" evidence="1">
    <location>
        <begin position="1"/>
        <end position="23"/>
    </location>
</feature>
<accession>A0A564Z4J4</accession>
<reference evidence="2 3" key="1">
    <citation type="submission" date="2019-07" db="EMBL/GenBank/DDBJ databases">
        <authorList>
            <person name="Jastrzebski P J."/>
            <person name="Paukszto L."/>
            <person name="Jastrzebski P J."/>
        </authorList>
    </citation>
    <scope>NUCLEOTIDE SEQUENCE [LARGE SCALE GENOMIC DNA]</scope>
    <source>
        <strain evidence="2 3">WMS-il1</strain>
    </source>
</reference>
<proteinExistence type="predicted"/>
<evidence type="ECO:0000313" key="3">
    <source>
        <dbReference type="Proteomes" id="UP000321570"/>
    </source>
</evidence>
<sequence>MDCPYFPHPPQSTPHLSSPPPTPSTSSSSSPYASQGFHATHDGRGSMLTPSTPLAVALSPPPCIYYTCVNTINMPAYMWAGRCASVIDDREEARIASRDHSF</sequence>